<sequence length="305" mass="34395">MSCLTYSQQNLIPNPSFEDTVRCPNGTADPGAVSLWYNPTNASPDYYNVCSTMGGGVPWNDWGYQYAQEGHAYIGIGTFFSSTVPNYREYLQIQLTHKLEANKVYCWSFWISLLDSIDFASNNFGIGLSPNPVTNFSTQSILPINCIGFENEIYLDRNNWKQVSGTFTATGQEEYLTLGNFFNDQNTAFIQVGVNSSGGEGAYYFIDNVFLGDCITQVTFPNIFSPNNDGINDNFSIESIGVTELNFTIVNRWGEKVYFGENDPLWNGKCNNIECSEGVYFYICTFKNVQQDKYETKTGFIQLIR</sequence>
<dbReference type="Pfam" id="PF13585">
    <property type="entry name" value="CHU_C"/>
    <property type="match status" value="1"/>
</dbReference>
<dbReference type="eggNOG" id="COG3291">
    <property type="taxonomic scope" value="Bacteria"/>
</dbReference>
<gene>
    <name evidence="1" type="ordered locus">Fluta_1672</name>
</gene>
<protein>
    <recommendedName>
        <fullName evidence="3">Gliding motility-associated C-terminal domain-containing protein</fullName>
    </recommendedName>
</protein>
<dbReference type="Proteomes" id="UP000007463">
    <property type="component" value="Chromosome"/>
</dbReference>
<dbReference type="Gene3D" id="2.60.120.260">
    <property type="entry name" value="Galactose-binding domain-like"/>
    <property type="match status" value="1"/>
</dbReference>
<name>F2IGP7_FLUTR</name>
<dbReference type="NCBIfam" id="TIGR04131">
    <property type="entry name" value="Bac_Flav_CTERM"/>
    <property type="match status" value="1"/>
</dbReference>
<evidence type="ECO:0000313" key="2">
    <source>
        <dbReference type="Proteomes" id="UP000007463"/>
    </source>
</evidence>
<dbReference type="AlphaFoldDB" id="F2IGP7"/>
<dbReference type="EMBL" id="CP002542">
    <property type="protein sequence ID" value="AEA43664.1"/>
    <property type="molecule type" value="Genomic_DNA"/>
</dbReference>
<evidence type="ECO:0000313" key="1">
    <source>
        <dbReference type="EMBL" id="AEA43664.1"/>
    </source>
</evidence>
<dbReference type="OrthoDB" id="9782229at2"/>
<dbReference type="HOGENOM" id="CLU_911384_0_0_10"/>
<reference evidence="2" key="2">
    <citation type="submission" date="2011-02" db="EMBL/GenBank/DDBJ databases">
        <title>The complete genome of Fluviicola taffensis DSM 16823.</title>
        <authorList>
            <consortium name="US DOE Joint Genome Institute (JGI-PGF)"/>
            <person name="Lucas S."/>
            <person name="Copeland A."/>
            <person name="Lapidus A."/>
            <person name="Bruce D."/>
            <person name="Goodwin L."/>
            <person name="Pitluck S."/>
            <person name="Kyrpides N."/>
            <person name="Mavromatis K."/>
            <person name="Ivanova N."/>
            <person name="Mikhailova N."/>
            <person name="Pagani I."/>
            <person name="Chertkov O."/>
            <person name="Detter J.C."/>
            <person name="Han C."/>
            <person name="Tapia R."/>
            <person name="Land M."/>
            <person name="Hauser L."/>
            <person name="Markowitz V."/>
            <person name="Cheng J.-F."/>
            <person name="Hugenholtz P."/>
            <person name="Woyke T."/>
            <person name="Wu D."/>
            <person name="Tindall B."/>
            <person name="Pomrenke H.G."/>
            <person name="Brambilla E."/>
            <person name="Klenk H.-P."/>
            <person name="Eisen J.A."/>
        </authorList>
    </citation>
    <scope>NUCLEOTIDE SEQUENCE [LARGE SCALE GENOMIC DNA]</scope>
    <source>
        <strain evidence="2">DSM 16823 / RW262 / RW262</strain>
    </source>
</reference>
<keyword evidence="2" id="KW-1185">Reference proteome</keyword>
<proteinExistence type="predicted"/>
<dbReference type="eggNOG" id="COG2885">
    <property type="taxonomic scope" value="Bacteria"/>
</dbReference>
<reference evidence="1 2" key="1">
    <citation type="journal article" date="2011" name="Stand. Genomic Sci.">
        <title>Complete genome sequence of the gliding freshwater bacterium Fluviicola taffensis type strain (RW262).</title>
        <authorList>
            <person name="Woyke T."/>
            <person name="Chertkov O."/>
            <person name="Lapidus A."/>
            <person name="Nolan M."/>
            <person name="Lucas S."/>
            <person name="Del Rio T.G."/>
            <person name="Tice H."/>
            <person name="Cheng J.F."/>
            <person name="Tapia R."/>
            <person name="Han C."/>
            <person name="Goodwin L."/>
            <person name="Pitluck S."/>
            <person name="Liolios K."/>
            <person name="Pagani I."/>
            <person name="Ivanova N."/>
            <person name="Huntemann M."/>
            <person name="Mavromatis K."/>
            <person name="Mikhailova N."/>
            <person name="Pati A."/>
            <person name="Chen A."/>
            <person name="Palaniappan K."/>
            <person name="Land M."/>
            <person name="Hauser L."/>
            <person name="Brambilla E.M."/>
            <person name="Rohde M."/>
            <person name="Mwirichia R."/>
            <person name="Sikorski J."/>
            <person name="Tindall B.J."/>
            <person name="Goker M."/>
            <person name="Bristow J."/>
            <person name="Eisen J.A."/>
            <person name="Markowitz V."/>
            <person name="Hugenholtz P."/>
            <person name="Klenk H.P."/>
            <person name="Kyrpides N.C."/>
        </authorList>
    </citation>
    <scope>NUCLEOTIDE SEQUENCE [LARGE SCALE GENOMIC DNA]</scope>
    <source>
        <strain evidence="2">DSM 16823 / RW262 / RW262</strain>
    </source>
</reference>
<dbReference type="KEGG" id="fte:Fluta_1672"/>
<organism evidence="1 2">
    <name type="scientific">Fluviicola taffensis (strain DSM 16823 / NCIMB 13979 / RW262)</name>
    <dbReference type="NCBI Taxonomy" id="755732"/>
    <lineage>
        <taxon>Bacteria</taxon>
        <taxon>Pseudomonadati</taxon>
        <taxon>Bacteroidota</taxon>
        <taxon>Flavobacteriia</taxon>
        <taxon>Flavobacteriales</taxon>
        <taxon>Crocinitomicaceae</taxon>
        <taxon>Fluviicola</taxon>
    </lineage>
</organism>
<dbReference type="InterPro" id="IPR026341">
    <property type="entry name" value="T9SS_type_B"/>
</dbReference>
<dbReference type="STRING" id="755732.Fluta_1672"/>
<accession>F2IGP7</accession>
<evidence type="ECO:0008006" key="3">
    <source>
        <dbReference type="Google" id="ProtNLM"/>
    </source>
</evidence>